<evidence type="ECO:0000313" key="6">
    <source>
        <dbReference type="Proteomes" id="UP000215559"/>
    </source>
</evidence>
<proteinExistence type="predicted"/>
<dbReference type="SUPFAM" id="SSF53335">
    <property type="entry name" value="S-adenosyl-L-methionine-dependent methyltransferases"/>
    <property type="match status" value="1"/>
</dbReference>
<evidence type="ECO:0000256" key="4">
    <source>
        <dbReference type="SAM" id="MobiDB-lite"/>
    </source>
</evidence>
<feature type="compositionally biased region" description="Basic residues" evidence="4">
    <location>
        <begin position="539"/>
        <end position="553"/>
    </location>
</feature>
<dbReference type="GO" id="GO:0008168">
    <property type="term" value="F:methyltransferase activity"/>
    <property type="evidence" value="ECO:0007669"/>
    <property type="project" value="UniProtKB-KW"/>
</dbReference>
<dbReference type="AlphaFoldDB" id="A0A235BT72"/>
<sequence>MTTRELGDFQTPPALIRLILHRLGPIGNRWNRVLEPTCGRGNFIRELVRSENPPREIAGIELQEHYYREARLISGGKPTRVNILKKDIFKTNLSKDVKWSTQGPLLIIGNPPWVTNAEIGALNGSNLPLKSNFKGLRGINAITGGSNFDIAEYIWLKLIREFGPEKATIALLCKTSVARNVLQFAERARLTVADSVMWRIDVRKWFGVSADACLFKVETGKIPSVYESRVYPDLKSSSVARNIGFVDGRPVSDMKTYRLVSLVEGRCQLEWRQGIKHDAARVMELVSKGNGWLNGYNEKVKVEPVYVFPLVKGADIGRGKSPFPTRAVIVPQRKAGEDTRPLRHLAPKLWAYLNRHRLAFDSRKSSVYRNKPRFSVFGVGEYAFSPYKVLVSGLSKTPRFVAVGTLKSKPLFCDDTCYLLPCRTALQAATIATLLNTPLAQRFLHSITFPDSKRPITKAVLSRIDLFALARETPVHDVIADIEVALHTMENAPKEKHTKGKDAVAMLELNEDKTQYWLVGDRAARSCQPNPAASDSPHRKQKASRKKPRKKRT</sequence>
<evidence type="ECO:0008006" key="7">
    <source>
        <dbReference type="Google" id="ProtNLM"/>
    </source>
</evidence>
<dbReference type="InterPro" id="IPR050953">
    <property type="entry name" value="N4_N6_ade-DNA_methylase"/>
</dbReference>
<keyword evidence="3" id="KW-0949">S-adenosyl-L-methionine</keyword>
<reference evidence="5 6" key="1">
    <citation type="submission" date="2017-07" db="EMBL/GenBank/DDBJ databases">
        <title>Recovery of genomes from metagenomes via a dereplication, aggregation, and scoring strategy.</title>
        <authorList>
            <person name="Sieber C.M."/>
            <person name="Probst A.J."/>
            <person name="Sharrar A."/>
            <person name="Thomas B.C."/>
            <person name="Hess M."/>
            <person name="Tringe S.G."/>
            <person name="Banfield J.F."/>
        </authorList>
    </citation>
    <scope>NUCLEOTIDE SEQUENCE [LARGE SCALE GENOMIC DNA]</scope>
    <source>
        <strain evidence="5">JGI_Cruoil_03_51_56</strain>
    </source>
</reference>
<evidence type="ECO:0000256" key="1">
    <source>
        <dbReference type="ARBA" id="ARBA00022603"/>
    </source>
</evidence>
<dbReference type="PRINTS" id="PR00507">
    <property type="entry name" value="N12N6MTFRASE"/>
</dbReference>
<evidence type="ECO:0000313" key="5">
    <source>
        <dbReference type="EMBL" id="OYD15219.1"/>
    </source>
</evidence>
<evidence type="ECO:0000256" key="3">
    <source>
        <dbReference type="ARBA" id="ARBA00022691"/>
    </source>
</evidence>
<dbReference type="EMBL" id="NOZP01000116">
    <property type="protein sequence ID" value="OYD15219.1"/>
    <property type="molecule type" value="Genomic_DNA"/>
</dbReference>
<accession>A0A235BT72</accession>
<organism evidence="5 6">
    <name type="scientific">candidate division WOR-3 bacterium JGI_Cruoil_03_51_56</name>
    <dbReference type="NCBI Taxonomy" id="1973747"/>
    <lineage>
        <taxon>Bacteria</taxon>
        <taxon>Bacteria division WOR-3</taxon>
    </lineage>
</organism>
<dbReference type="PANTHER" id="PTHR33841">
    <property type="entry name" value="DNA METHYLTRANSFERASE YEEA-RELATED"/>
    <property type="match status" value="1"/>
</dbReference>
<feature type="region of interest" description="Disordered" evidence="4">
    <location>
        <begin position="521"/>
        <end position="553"/>
    </location>
</feature>
<dbReference type="Gene3D" id="3.40.50.150">
    <property type="entry name" value="Vaccinia Virus protein VP39"/>
    <property type="match status" value="1"/>
</dbReference>
<dbReference type="GO" id="GO:0032259">
    <property type="term" value="P:methylation"/>
    <property type="evidence" value="ECO:0007669"/>
    <property type="project" value="UniProtKB-KW"/>
</dbReference>
<name>A0A235BT72_UNCW3</name>
<dbReference type="InterPro" id="IPR029063">
    <property type="entry name" value="SAM-dependent_MTases_sf"/>
</dbReference>
<protein>
    <recommendedName>
        <fullName evidence="7">SAM-dependent methyltransferase</fullName>
    </recommendedName>
</protein>
<evidence type="ECO:0000256" key="2">
    <source>
        <dbReference type="ARBA" id="ARBA00022679"/>
    </source>
</evidence>
<gene>
    <name evidence="5" type="ORF">CH330_06345</name>
</gene>
<keyword evidence="1" id="KW-0489">Methyltransferase</keyword>
<comment type="caution">
    <text evidence="5">The sequence shown here is derived from an EMBL/GenBank/DDBJ whole genome shotgun (WGS) entry which is preliminary data.</text>
</comment>
<dbReference type="Proteomes" id="UP000215559">
    <property type="component" value="Unassembled WGS sequence"/>
</dbReference>
<dbReference type="PANTHER" id="PTHR33841:SF5">
    <property type="entry name" value="DNA METHYLASE (MODIFICATION METHYLASE) (METHYLTRANSFERASE)-RELATED"/>
    <property type="match status" value="1"/>
</dbReference>
<keyword evidence="2" id="KW-0808">Transferase</keyword>